<comment type="caution">
    <text evidence="2">The sequence shown here is derived from an EMBL/GenBank/DDBJ whole genome shotgun (WGS) entry which is preliminary data.</text>
</comment>
<feature type="chain" id="PRO_5038447281" evidence="1">
    <location>
        <begin position="19"/>
        <end position="202"/>
    </location>
</feature>
<dbReference type="Proteomes" id="UP000824076">
    <property type="component" value="Unassembled WGS sequence"/>
</dbReference>
<reference evidence="2" key="2">
    <citation type="journal article" date="2021" name="PeerJ">
        <title>Extensive microbial diversity within the chicken gut microbiome revealed by metagenomics and culture.</title>
        <authorList>
            <person name="Gilroy R."/>
            <person name="Ravi A."/>
            <person name="Getino M."/>
            <person name="Pursley I."/>
            <person name="Horton D.L."/>
            <person name="Alikhan N.F."/>
            <person name="Baker D."/>
            <person name="Gharbi K."/>
            <person name="Hall N."/>
            <person name="Watson M."/>
            <person name="Adriaenssens E.M."/>
            <person name="Foster-Nyarko E."/>
            <person name="Jarju S."/>
            <person name="Secka A."/>
            <person name="Antonio M."/>
            <person name="Oren A."/>
            <person name="Chaudhuri R.R."/>
            <person name="La Ragione R."/>
            <person name="Hildebrand F."/>
            <person name="Pallen M.J."/>
        </authorList>
    </citation>
    <scope>NUCLEOTIDE SEQUENCE</scope>
    <source>
        <strain evidence="2">17073</strain>
    </source>
</reference>
<proteinExistence type="predicted"/>
<dbReference type="EMBL" id="DVMS01000036">
    <property type="protein sequence ID" value="HIU38319.1"/>
    <property type="molecule type" value="Genomic_DNA"/>
</dbReference>
<feature type="signal peptide" evidence="1">
    <location>
        <begin position="1"/>
        <end position="18"/>
    </location>
</feature>
<evidence type="ECO:0000256" key="1">
    <source>
        <dbReference type="SAM" id="SignalP"/>
    </source>
</evidence>
<protein>
    <submittedName>
        <fullName evidence="2">DUF4294 domain-containing protein</fullName>
    </submittedName>
</protein>
<accession>A0A9D1LFY7</accession>
<gene>
    <name evidence="2" type="ORF">IAD18_01470</name>
</gene>
<evidence type="ECO:0000313" key="2">
    <source>
        <dbReference type="EMBL" id="HIU38319.1"/>
    </source>
</evidence>
<dbReference type="InterPro" id="IPR025636">
    <property type="entry name" value="DUF4294"/>
</dbReference>
<keyword evidence="1" id="KW-0732">Signal</keyword>
<dbReference type="Pfam" id="PF14127">
    <property type="entry name" value="DUF4294"/>
    <property type="match status" value="1"/>
</dbReference>
<name>A0A9D1LFY7_9BACT</name>
<organism evidence="2 3">
    <name type="scientific">Candidatus Limisoma intestinavium</name>
    <dbReference type="NCBI Taxonomy" id="2840856"/>
    <lineage>
        <taxon>Bacteria</taxon>
        <taxon>Pseudomonadati</taxon>
        <taxon>Bacteroidota</taxon>
        <taxon>Bacteroidia</taxon>
        <taxon>Bacteroidales</taxon>
        <taxon>Candidatus Limisoma</taxon>
    </lineage>
</organism>
<dbReference type="AlphaFoldDB" id="A0A9D1LFY7"/>
<reference evidence="2" key="1">
    <citation type="submission" date="2020-10" db="EMBL/GenBank/DDBJ databases">
        <authorList>
            <person name="Gilroy R."/>
        </authorList>
    </citation>
    <scope>NUCLEOTIDE SEQUENCE</scope>
    <source>
        <strain evidence="2">17073</strain>
    </source>
</reference>
<evidence type="ECO:0000313" key="3">
    <source>
        <dbReference type="Proteomes" id="UP000824076"/>
    </source>
</evidence>
<sequence>MKRIVFVLLLFVAFGAFAFDELPSPRNKTYRGFYYFLSEEGDSTLMLVLNDVTVFPPEKFKDKEAEQFYWRMVRDVRKGLPYAKLISATVIETYEYISTLPTKKEREDYLKEMEKEVFNQYKPELKRFSRQQARVLVKLVNRETNQRSYSIIKAFLGGFRATFYQAFGRLFSVNLKADWKPETDATDAMINRIATRIEQGTL</sequence>